<evidence type="ECO:0000256" key="2">
    <source>
        <dbReference type="ARBA" id="ARBA00022448"/>
    </source>
</evidence>
<dbReference type="RefSeq" id="WP_017741572.1">
    <property type="nucleotide sequence ID" value="NZ_KQ976354.1"/>
</dbReference>
<organism evidence="10 11">
    <name type="scientific">Scytonema hofmannii PCC 7110</name>
    <dbReference type="NCBI Taxonomy" id="128403"/>
    <lineage>
        <taxon>Bacteria</taxon>
        <taxon>Bacillati</taxon>
        <taxon>Cyanobacteriota</taxon>
        <taxon>Cyanophyceae</taxon>
        <taxon>Nostocales</taxon>
        <taxon>Scytonemataceae</taxon>
        <taxon>Scytonema</taxon>
    </lineage>
</organism>
<gene>
    <name evidence="10" type="ORF">WA1_03660</name>
</gene>
<comment type="subcellular location">
    <subcellularLocation>
        <location evidence="1">Cell membrane</location>
        <topology evidence="1">Multi-pass membrane protein</topology>
    </subcellularLocation>
</comment>
<feature type="transmembrane region" description="Helical" evidence="9">
    <location>
        <begin position="92"/>
        <end position="114"/>
    </location>
</feature>
<evidence type="ECO:0000256" key="6">
    <source>
        <dbReference type="ARBA" id="ARBA00022989"/>
    </source>
</evidence>
<dbReference type="InterPro" id="IPR001851">
    <property type="entry name" value="ABC_transp_permease"/>
</dbReference>
<evidence type="ECO:0000313" key="10">
    <source>
        <dbReference type="EMBL" id="KYC41193.1"/>
    </source>
</evidence>
<feature type="transmembrane region" description="Helical" evidence="9">
    <location>
        <begin position="6"/>
        <end position="26"/>
    </location>
</feature>
<dbReference type="OrthoDB" id="9807115at2"/>
<dbReference type="GO" id="GO:0022857">
    <property type="term" value="F:transmembrane transporter activity"/>
    <property type="evidence" value="ECO:0007669"/>
    <property type="project" value="InterPro"/>
</dbReference>
<evidence type="ECO:0008006" key="12">
    <source>
        <dbReference type="Google" id="ProtNLM"/>
    </source>
</evidence>
<dbReference type="CDD" id="cd06582">
    <property type="entry name" value="TM_PBP1_LivH_like"/>
    <property type="match status" value="1"/>
</dbReference>
<dbReference type="PANTHER" id="PTHR11795:SF445">
    <property type="entry name" value="AMINO ACID ABC TRANSPORTER PERMEASE PROTEIN"/>
    <property type="match status" value="1"/>
</dbReference>
<dbReference type="InterPro" id="IPR052157">
    <property type="entry name" value="BCAA_transport_permease"/>
</dbReference>
<dbReference type="Pfam" id="PF02653">
    <property type="entry name" value="BPD_transp_2"/>
    <property type="match status" value="1"/>
</dbReference>
<feature type="transmembrane region" description="Helical" evidence="9">
    <location>
        <begin position="134"/>
        <end position="158"/>
    </location>
</feature>
<name>A0A139X982_9CYAN</name>
<accession>A0A139X982</accession>
<evidence type="ECO:0000313" key="11">
    <source>
        <dbReference type="Proteomes" id="UP000076925"/>
    </source>
</evidence>
<dbReference type="GO" id="GO:0005886">
    <property type="term" value="C:plasma membrane"/>
    <property type="evidence" value="ECO:0007669"/>
    <property type="project" value="UniProtKB-SubCell"/>
</dbReference>
<evidence type="ECO:0000256" key="3">
    <source>
        <dbReference type="ARBA" id="ARBA00022475"/>
    </source>
</evidence>
<keyword evidence="3" id="KW-1003">Cell membrane</keyword>
<keyword evidence="6 9" id="KW-1133">Transmembrane helix</keyword>
<dbReference type="PANTHER" id="PTHR11795">
    <property type="entry name" value="BRANCHED-CHAIN AMINO ACID TRANSPORT SYSTEM PERMEASE PROTEIN LIVH"/>
    <property type="match status" value="1"/>
</dbReference>
<dbReference type="AlphaFoldDB" id="A0A139X982"/>
<feature type="transmembrane region" description="Helical" evidence="9">
    <location>
        <begin position="258"/>
        <end position="276"/>
    </location>
</feature>
<comment type="similarity">
    <text evidence="8">Belongs to the binding-protein-dependent transport system permease family. LivHM subfamily.</text>
</comment>
<feature type="transmembrane region" description="Helical" evidence="9">
    <location>
        <begin position="220"/>
        <end position="246"/>
    </location>
</feature>
<keyword evidence="5" id="KW-0029">Amino-acid transport</keyword>
<evidence type="ECO:0000256" key="1">
    <source>
        <dbReference type="ARBA" id="ARBA00004651"/>
    </source>
</evidence>
<sequence length="285" mass="30446">MTQIIVNITIATGVTTLIALGFALIYQTTHFFDFAYGIVLTSGAYFTFLFKEWLHFPLIISGIIAVILSALLGCLIDFFIYRRLRKQGATSLILLLASLGTYTVLQNVISVTFGDTTRTIRSGVIEEGISFFDARITSIQIAIVCVSLVLVIAVALFLKKTRTGQAIRAVANDPQLAEIAGIESNRIIGVTFALGSALAGVAGILISFDIDMTPTMGMNFMMAGVVAAIVGGLGRISGSLLGALFLSTAQNVGASFIGFQWQETIAFILLLAFLLLKPQGFLGKS</sequence>
<keyword evidence="7 9" id="KW-0472">Membrane</keyword>
<protein>
    <recommendedName>
        <fullName evidence="12">Branched-chain amino acid ABC transporter permease</fullName>
    </recommendedName>
</protein>
<evidence type="ECO:0000256" key="4">
    <source>
        <dbReference type="ARBA" id="ARBA00022692"/>
    </source>
</evidence>
<feature type="transmembrane region" description="Helical" evidence="9">
    <location>
        <begin position="56"/>
        <end position="80"/>
    </location>
</feature>
<dbReference type="GO" id="GO:0006865">
    <property type="term" value="P:amino acid transport"/>
    <property type="evidence" value="ECO:0007669"/>
    <property type="project" value="UniProtKB-KW"/>
</dbReference>
<evidence type="ECO:0000256" key="7">
    <source>
        <dbReference type="ARBA" id="ARBA00023136"/>
    </source>
</evidence>
<keyword evidence="11" id="KW-1185">Reference proteome</keyword>
<keyword evidence="2" id="KW-0813">Transport</keyword>
<evidence type="ECO:0000256" key="5">
    <source>
        <dbReference type="ARBA" id="ARBA00022970"/>
    </source>
</evidence>
<dbReference type="Proteomes" id="UP000076925">
    <property type="component" value="Unassembled WGS sequence"/>
</dbReference>
<reference evidence="10 11" key="1">
    <citation type="journal article" date="2013" name="Genome Biol. Evol.">
        <title>Genomes of Stigonematalean cyanobacteria (subsection V) and the evolution of oxygenic photosynthesis from prokaryotes to plastids.</title>
        <authorList>
            <person name="Dagan T."/>
            <person name="Roettger M."/>
            <person name="Stucken K."/>
            <person name="Landan G."/>
            <person name="Koch R."/>
            <person name="Major P."/>
            <person name="Gould S.B."/>
            <person name="Goremykin V.V."/>
            <person name="Rippka R."/>
            <person name="Tandeau de Marsac N."/>
            <person name="Gugger M."/>
            <person name="Lockhart P.J."/>
            <person name="Allen J.F."/>
            <person name="Brune I."/>
            <person name="Maus I."/>
            <person name="Puhler A."/>
            <person name="Martin W.F."/>
        </authorList>
    </citation>
    <scope>NUCLEOTIDE SEQUENCE [LARGE SCALE GENOMIC DNA]</scope>
    <source>
        <strain evidence="10 11">PCC 7110</strain>
    </source>
</reference>
<proteinExistence type="inferred from homology"/>
<comment type="caution">
    <text evidence="10">The sequence shown here is derived from an EMBL/GenBank/DDBJ whole genome shotgun (WGS) entry which is preliminary data.</text>
</comment>
<feature type="transmembrane region" description="Helical" evidence="9">
    <location>
        <begin position="33"/>
        <end position="50"/>
    </location>
</feature>
<feature type="transmembrane region" description="Helical" evidence="9">
    <location>
        <begin position="187"/>
        <end position="208"/>
    </location>
</feature>
<dbReference type="STRING" id="128403.WA1_03660"/>
<evidence type="ECO:0000256" key="8">
    <source>
        <dbReference type="ARBA" id="ARBA00037998"/>
    </source>
</evidence>
<dbReference type="EMBL" id="ANNX02000023">
    <property type="protein sequence ID" value="KYC41193.1"/>
    <property type="molecule type" value="Genomic_DNA"/>
</dbReference>
<evidence type="ECO:0000256" key="9">
    <source>
        <dbReference type="SAM" id="Phobius"/>
    </source>
</evidence>
<keyword evidence="4 9" id="KW-0812">Transmembrane</keyword>